<dbReference type="AlphaFoldDB" id="A0A8J4GJL0"/>
<dbReference type="EMBL" id="BNCQ01000027">
    <property type="protein sequence ID" value="GIM08488.1"/>
    <property type="molecule type" value="Genomic_DNA"/>
</dbReference>
<proteinExistence type="predicted"/>
<feature type="region of interest" description="Disordered" evidence="1">
    <location>
        <begin position="122"/>
        <end position="149"/>
    </location>
</feature>
<evidence type="ECO:0000313" key="2">
    <source>
        <dbReference type="EMBL" id="GIM08488.1"/>
    </source>
</evidence>
<feature type="region of interest" description="Disordered" evidence="1">
    <location>
        <begin position="26"/>
        <end position="51"/>
    </location>
</feature>
<sequence>MAPPPSRNDTPRCHSSTPSVLLNAAENPAKWPNPSQPLTDEAPHEAHFSSPSPLSTWFPFGGKGCPLSRTGLQRLTSNAHTPHLHTRAHTLAHLRRQSLLPHAATTPSLRRHRPNVLLKYRQKRKQQQPRNAGAGKHVSQHDEAQESSCRRRYIPKPKCLVLLELLV</sequence>
<evidence type="ECO:0000256" key="1">
    <source>
        <dbReference type="SAM" id="MobiDB-lite"/>
    </source>
</evidence>
<name>A0A8J4GJL0_9CHLO</name>
<reference evidence="2" key="1">
    <citation type="journal article" date="2021" name="Proc. Natl. Acad. Sci. U.S.A.">
        <title>Three genomes in the algal genus Volvox reveal the fate of a haploid sex-determining region after a transition to homothallism.</title>
        <authorList>
            <person name="Yamamoto K."/>
            <person name="Hamaji T."/>
            <person name="Kawai-Toyooka H."/>
            <person name="Matsuzaki R."/>
            <person name="Takahashi F."/>
            <person name="Nishimura Y."/>
            <person name="Kawachi M."/>
            <person name="Noguchi H."/>
            <person name="Minakuchi Y."/>
            <person name="Umen J.G."/>
            <person name="Toyoda A."/>
            <person name="Nozaki H."/>
        </authorList>
    </citation>
    <scope>NUCLEOTIDE SEQUENCE</scope>
    <source>
        <strain evidence="2">NIES-3785</strain>
    </source>
</reference>
<gene>
    <name evidence="2" type="ORF">Vretimale_12474</name>
</gene>
<protein>
    <submittedName>
        <fullName evidence="2">Uncharacterized protein</fullName>
    </submittedName>
</protein>
<evidence type="ECO:0000313" key="3">
    <source>
        <dbReference type="Proteomes" id="UP000722791"/>
    </source>
</evidence>
<organism evidence="2 3">
    <name type="scientific">Volvox reticuliferus</name>
    <dbReference type="NCBI Taxonomy" id="1737510"/>
    <lineage>
        <taxon>Eukaryota</taxon>
        <taxon>Viridiplantae</taxon>
        <taxon>Chlorophyta</taxon>
        <taxon>core chlorophytes</taxon>
        <taxon>Chlorophyceae</taxon>
        <taxon>CS clade</taxon>
        <taxon>Chlamydomonadales</taxon>
        <taxon>Volvocaceae</taxon>
        <taxon>Volvox</taxon>
    </lineage>
</organism>
<accession>A0A8J4GJL0</accession>
<dbReference type="Proteomes" id="UP000722791">
    <property type="component" value="Unassembled WGS sequence"/>
</dbReference>
<comment type="caution">
    <text evidence="2">The sequence shown here is derived from an EMBL/GenBank/DDBJ whole genome shotgun (WGS) entry which is preliminary data.</text>
</comment>